<evidence type="ECO:0000259" key="6">
    <source>
        <dbReference type="PROSITE" id="PS51352"/>
    </source>
</evidence>
<evidence type="ECO:0000256" key="1">
    <source>
        <dbReference type="ARBA" id="ARBA00004196"/>
    </source>
</evidence>
<name>A0A936YYN0_9BURK</name>
<feature type="domain" description="Thioredoxin" evidence="6">
    <location>
        <begin position="41"/>
        <end position="191"/>
    </location>
</feature>
<evidence type="ECO:0000256" key="4">
    <source>
        <dbReference type="ARBA" id="ARBA00023284"/>
    </source>
</evidence>
<keyword evidence="4" id="KW-0676">Redox-active center</keyword>
<sequence>MDEAVKPAGSPASGRRGLIVGVGTAAVLAGAGYAWWRTKQKPAGGGAPTIDQSGVQQFWPLEFETPQGTKLAMASLKGKPLILNFWATWCAPCIEEMPMLDSFYRQNSAKGWQVLGLAIDQPSSVRKFLEKTPVSFPIGLAGFGGTDLTKQLGNMAGGLPFSVLFDPDGRVRQRKMGKLSEADLQAWVGSA</sequence>
<keyword evidence="5" id="KW-0472">Membrane</keyword>
<keyword evidence="8" id="KW-1185">Reference proteome</keyword>
<comment type="caution">
    <text evidence="7">The sequence shown here is derived from an EMBL/GenBank/DDBJ whole genome shotgun (WGS) entry which is preliminary data.</text>
</comment>
<keyword evidence="5" id="KW-1133">Transmembrane helix</keyword>
<evidence type="ECO:0000256" key="3">
    <source>
        <dbReference type="ARBA" id="ARBA00023157"/>
    </source>
</evidence>
<gene>
    <name evidence="7" type="ORF">JJ685_07250</name>
</gene>
<proteinExistence type="predicted"/>
<dbReference type="PANTHER" id="PTHR42852:SF6">
    <property type="entry name" value="THIOL:DISULFIDE INTERCHANGE PROTEIN DSBE"/>
    <property type="match status" value="1"/>
</dbReference>
<reference evidence="7 8" key="1">
    <citation type="journal article" date="2017" name="Int. J. Syst. Evol. Microbiol.">
        <title>Ramlibacter monticola sp. nov., isolated from forest soil.</title>
        <authorList>
            <person name="Chaudhary D.K."/>
            <person name="Kim J."/>
        </authorList>
    </citation>
    <scope>NUCLEOTIDE SEQUENCE [LARGE SCALE GENOMIC DNA]</scope>
    <source>
        <strain evidence="7 8">KACC 19175</strain>
    </source>
</reference>
<dbReference type="SUPFAM" id="SSF52833">
    <property type="entry name" value="Thioredoxin-like"/>
    <property type="match status" value="1"/>
</dbReference>
<keyword evidence="2" id="KW-0201">Cytochrome c-type biogenesis</keyword>
<dbReference type="AlphaFoldDB" id="A0A936YYN0"/>
<accession>A0A936YYN0</accession>
<evidence type="ECO:0000313" key="8">
    <source>
        <dbReference type="Proteomes" id="UP000599109"/>
    </source>
</evidence>
<dbReference type="Proteomes" id="UP000599109">
    <property type="component" value="Unassembled WGS sequence"/>
</dbReference>
<dbReference type="GO" id="GO:0017004">
    <property type="term" value="P:cytochrome complex assembly"/>
    <property type="evidence" value="ECO:0007669"/>
    <property type="project" value="UniProtKB-KW"/>
</dbReference>
<dbReference type="InterPro" id="IPR013740">
    <property type="entry name" value="Redoxin"/>
</dbReference>
<feature type="transmembrane region" description="Helical" evidence="5">
    <location>
        <begin position="17"/>
        <end position="36"/>
    </location>
</feature>
<keyword evidence="5" id="KW-0812">Transmembrane</keyword>
<evidence type="ECO:0000256" key="2">
    <source>
        <dbReference type="ARBA" id="ARBA00022748"/>
    </source>
</evidence>
<dbReference type="Gene3D" id="3.40.30.10">
    <property type="entry name" value="Glutaredoxin"/>
    <property type="match status" value="1"/>
</dbReference>
<dbReference type="InterPro" id="IPR036249">
    <property type="entry name" value="Thioredoxin-like_sf"/>
</dbReference>
<evidence type="ECO:0000313" key="7">
    <source>
        <dbReference type="EMBL" id="MBL0390936.1"/>
    </source>
</evidence>
<dbReference type="EMBL" id="JAEQNE010000001">
    <property type="protein sequence ID" value="MBL0390936.1"/>
    <property type="molecule type" value="Genomic_DNA"/>
</dbReference>
<organism evidence="7 8">
    <name type="scientific">Ramlibacter monticola</name>
    <dbReference type="NCBI Taxonomy" id="1926872"/>
    <lineage>
        <taxon>Bacteria</taxon>
        <taxon>Pseudomonadati</taxon>
        <taxon>Pseudomonadota</taxon>
        <taxon>Betaproteobacteria</taxon>
        <taxon>Burkholderiales</taxon>
        <taxon>Comamonadaceae</taxon>
        <taxon>Ramlibacter</taxon>
    </lineage>
</organism>
<dbReference type="GO" id="GO:0030313">
    <property type="term" value="C:cell envelope"/>
    <property type="evidence" value="ECO:0007669"/>
    <property type="project" value="UniProtKB-SubCell"/>
</dbReference>
<evidence type="ECO:0000256" key="5">
    <source>
        <dbReference type="SAM" id="Phobius"/>
    </source>
</evidence>
<dbReference type="CDD" id="cd02966">
    <property type="entry name" value="TlpA_like_family"/>
    <property type="match status" value="1"/>
</dbReference>
<protein>
    <submittedName>
        <fullName evidence="7">TlpA family protein disulfide reductase</fullName>
    </submittedName>
</protein>
<dbReference type="Pfam" id="PF08534">
    <property type="entry name" value="Redoxin"/>
    <property type="match status" value="1"/>
</dbReference>
<dbReference type="PANTHER" id="PTHR42852">
    <property type="entry name" value="THIOL:DISULFIDE INTERCHANGE PROTEIN DSBE"/>
    <property type="match status" value="1"/>
</dbReference>
<comment type="subcellular location">
    <subcellularLocation>
        <location evidence="1">Cell envelope</location>
    </subcellularLocation>
</comment>
<dbReference type="RefSeq" id="WP_201673508.1">
    <property type="nucleotide sequence ID" value="NZ_JAEQNE010000001.1"/>
</dbReference>
<dbReference type="InterPro" id="IPR013766">
    <property type="entry name" value="Thioredoxin_domain"/>
</dbReference>
<dbReference type="GO" id="GO:0016491">
    <property type="term" value="F:oxidoreductase activity"/>
    <property type="evidence" value="ECO:0007669"/>
    <property type="project" value="InterPro"/>
</dbReference>
<keyword evidence="3" id="KW-1015">Disulfide bond</keyword>
<dbReference type="PROSITE" id="PS51352">
    <property type="entry name" value="THIOREDOXIN_2"/>
    <property type="match status" value="1"/>
</dbReference>
<dbReference type="InterPro" id="IPR050553">
    <property type="entry name" value="Thioredoxin_ResA/DsbE_sf"/>
</dbReference>